<sequence>MSGDPASDGPMNPRYPRRGVYVLPNLFTTASLFAGFYSIVASIHGHYRTAAIVIFIAMILDGLDGRVARMTRTESAFGAEYDSLADVIAFGMAPAVLVMLWGLQDFGKFGWLGAFVYIACGALRLARFNTQVHSASKRYFQGLPIPTAAAVLASLVWVAVGEGYPWLTQVSEYIALGLVYVLGLLMVSNVRFRSFKDFDLHGRVPFALAIIVVLVVALIAVHPPLVLFLAGISYVLVGLILTLWQIRSRRQRRRRGIHSN</sequence>
<dbReference type="EMBL" id="CP127526">
    <property type="protein sequence ID" value="XRI74402.1"/>
    <property type="molecule type" value="Genomic_DNA"/>
</dbReference>
<evidence type="ECO:0000313" key="1">
    <source>
        <dbReference type="EMBL" id="XRI74402.1"/>
    </source>
</evidence>
<keyword evidence="2" id="KW-1185">Reference proteome</keyword>
<name>A0ACD5HHJ6_9PROT</name>
<reference evidence="1 2" key="1">
    <citation type="journal article" date="2021" name="ISME J.">
        <title>Genomic evolution of the class Acidithiobacillia: deep-branching Proteobacteria living in extreme acidic conditions.</title>
        <authorList>
            <person name="Moya-Beltran A."/>
            <person name="Beard S."/>
            <person name="Rojas-Villalobos C."/>
            <person name="Issotta F."/>
            <person name="Gallardo Y."/>
            <person name="Ulloa R."/>
            <person name="Giaveno A."/>
            <person name="Degli Esposti M."/>
            <person name="Johnson D.B."/>
            <person name="Quatrini R."/>
        </authorList>
    </citation>
    <scope>NUCLEOTIDE SEQUENCE [LARGE SCALE GENOMIC DNA]</scope>
    <source>
        <strain evidence="1 2">GG1-14</strain>
    </source>
</reference>
<gene>
    <name evidence="1" type="primary">pssA</name>
    <name evidence="1" type="ORF">HHS34_004170</name>
</gene>
<protein>
    <submittedName>
        <fullName evidence="1">CDP-diacylglycerol--serine O-phosphatidyltransferase</fullName>
        <ecNumber evidence="1">2.7.8.8</ecNumber>
    </submittedName>
</protein>
<dbReference type="EC" id="2.7.8.8" evidence="1"/>
<dbReference type="Proteomes" id="UP001195965">
    <property type="component" value="Chromosome"/>
</dbReference>
<keyword evidence="1" id="KW-0808">Transferase</keyword>
<accession>A0ACD5HHJ6</accession>
<evidence type="ECO:0000313" key="2">
    <source>
        <dbReference type="Proteomes" id="UP001195965"/>
    </source>
</evidence>
<proteinExistence type="predicted"/>
<organism evidence="1 2">
    <name type="scientific">Acidithiobacillus montserratensis</name>
    <dbReference type="NCBI Taxonomy" id="2729135"/>
    <lineage>
        <taxon>Bacteria</taxon>
        <taxon>Pseudomonadati</taxon>
        <taxon>Pseudomonadota</taxon>
        <taxon>Acidithiobacillia</taxon>
        <taxon>Acidithiobacillales</taxon>
        <taxon>Acidithiobacillaceae</taxon>
        <taxon>Acidithiobacillus</taxon>
    </lineage>
</organism>